<sequence length="67" mass="7468">MTTTEDPASSIAPIGPAALPTLDEQRSRRREELLLLLGRARAAHRARRRLRMAGLAEPLVPPDRRES</sequence>
<accession>A0A5C5BAW5</accession>
<organism evidence="2 3">
    <name type="scientific">Miniimonas arenae</name>
    <dbReference type="NCBI Taxonomy" id="676201"/>
    <lineage>
        <taxon>Bacteria</taxon>
        <taxon>Bacillati</taxon>
        <taxon>Actinomycetota</taxon>
        <taxon>Actinomycetes</taxon>
        <taxon>Micrococcales</taxon>
        <taxon>Beutenbergiaceae</taxon>
        <taxon>Miniimonas</taxon>
    </lineage>
</organism>
<dbReference type="EMBL" id="VENP01000059">
    <property type="protein sequence ID" value="TNU73192.1"/>
    <property type="molecule type" value="Genomic_DNA"/>
</dbReference>
<dbReference type="Proteomes" id="UP000313849">
    <property type="component" value="Unassembled WGS sequence"/>
</dbReference>
<evidence type="ECO:0000313" key="2">
    <source>
        <dbReference type="EMBL" id="TNU73192.1"/>
    </source>
</evidence>
<gene>
    <name evidence="2" type="ORF">FH969_12775</name>
</gene>
<comment type="caution">
    <text evidence="2">The sequence shown here is derived from an EMBL/GenBank/DDBJ whole genome shotgun (WGS) entry which is preliminary data.</text>
</comment>
<protein>
    <submittedName>
        <fullName evidence="2">Uncharacterized protein</fullName>
    </submittedName>
</protein>
<evidence type="ECO:0000313" key="3">
    <source>
        <dbReference type="Proteomes" id="UP000313849"/>
    </source>
</evidence>
<dbReference type="AlphaFoldDB" id="A0A5C5BAW5"/>
<feature type="region of interest" description="Disordered" evidence="1">
    <location>
        <begin position="1"/>
        <end position="25"/>
    </location>
</feature>
<reference evidence="2 3" key="1">
    <citation type="submission" date="2019-06" db="EMBL/GenBank/DDBJ databases">
        <title>Draft genome sequence of Miniimonas arenae KCTC 19750T isolated from sea sand.</title>
        <authorList>
            <person name="Park S.-J."/>
        </authorList>
    </citation>
    <scope>NUCLEOTIDE SEQUENCE [LARGE SCALE GENOMIC DNA]</scope>
    <source>
        <strain evidence="2 3">KCTC 19750</strain>
    </source>
</reference>
<keyword evidence="3" id="KW-1185">Reference proteome</keyword>
<evidence type="ECO:0000256" key="1">
    <source>
        <dbReference type="SAM" id="MobiDB-lite"/>
    </source>
</evidence>
<name>A0A5C5BAW5_9MICO</name>
<dbReference type="RefSeq" id="WP_139987486.1">
    <property type="nucleotide sequence ID" value="NZ_VENP01000059.1"/>
</dbReference>
<proteinExistence type="predicted"/>
<feature type="compositionally biased region" description="Low complexity" evidence="1">
    <location>
        <begin position="7"/>
        <end position="20"/>
    </location>
</feature>